<reference evidence="2" key="1">
    <citation type="submission" date="2022-11" db="UniProtKB">
        <authorList>
            <consortium name="WormBaseParasite"/>
        </authorList>
    </citation>
    <scope>IDENTIFICATION</scope>
</reference>
<proteinExistence type="predicted"/>
<sequence length="202" mass="23433">MMKTGVSGNSSEALEEDMLVGAVEELMTLEYVPNRQNVMADFLSRKDEPQETEDKNPPKWEHVFKIQFHNFGTQTNEIESQELDQCAANQVPGTSVLIDPENIAWLFGNKEKEIGEVKEGEDDLNDDDDKINYPIDLEVIAKLQKEDTNLTPIWERLGVKSTRKYHREFYEDYNIKHLVCVSEIEQWFASAMGYWPQRTMKP</sequence>
<protein>
    <submittedName>
        <fullName evidence="2">Uncharacterized protein</fullName>
    </submittedName>
</protein>
<dbReference type="Proteomes" id="UP000887565">
    <property type="component" value="Unplaced"/>
</dbReference>
<evidence type="ECO:0000313" key="2">
    <source>
        <dbReference type="WBParaSite" id="nRc.2.0.1.t02737-RA"/>
    </source>
</evidence>
<accession>A0A915HN09</accession>
<evidence type="ECO:0000313" key="1">
    <source>
        <dbReference type="Proteomes" id="UP000887565"/>
    </source>
</evidence>
<name>A0A915HN09_ROMCU</name>
<keyword evidence="1" id="KW-1185">Reference proteome</keyword>
<dbReference type="WBParaSite" id="nRc.2.0.1.t02737-RA">
    <property type="protein sequence ID" value="nRc.2.0.1.t02737-RA"/>
    <property type="gene ID" value="nRc.2.0.1.g02737"/>
</dbReference>
<organism evidence="1 2">
    <name type="scientific">Romanomermis culicivorax</name>
    <name type="common">Nematode worm</name>
    <dbReference type="NCBI Taxonomy" id="13658"/>
    <lineage>
        <taxon>Eukaryota</taxon>
        <taxon>Metazoa</taxon>
        <taxon>Ecdysozoa</taxon>
        <taxon>Nematoda</taxon>
        <taxon>Enoplea</taxon>
        <taxon>Dorylaimia</taxon>
        <taxon>Mermithida</taxon>
        <taxon>Mermithoidea</taxon>
        <taxon>Mermithidae</taxon>
        <taxon>Romanomermis</taxon>
    </lineage>
</organism>
<dbReference type="AlphaFoldDB" id="A0A915HN09"/>